<evidence type="ECO:0000313" key="7">
    <source>
        <dbReference type="Proteomes" id="UP000250928"/>
    </source>
</evidence>
<keyword evidence="5" id="KW-0472">Membrane</keyword>
<dbReference type="PANTHER" id="PTHR37481:SF1">
    <property type="entry name" value="LIPOPOLYSACCHARIDE EXPORT SYSTEM PROTEIN LPTC"/>
    <property type="match status" value="1"/>
</dbReference>
<gene>
    <name evidence="6" type="primary">lptC</name>
    <name evidence="6" type="ORF">C3L24_06010</name>
</gene>
<reference evidence="6 7" key="1">
    <citation type="submission" date="2018-01" db="EMBL/GenBank/DDBJ databases">
        <title>Novel co-symbiosis in the lucinid bivalve Phacoides pectinatus.</title>
        <authorList>
            <person name="Lim S.J."/>
            <person name="Davis B.G."/>
            <person name="Gill D.E."/>
            <person name="Engel A.S."/>
            <person name="Anderson L.C."/>
            <person name="Campbell B.J."/>
        </authorList>
    </citation>
    <scope>NUCLEOTIDE SEQUENCE [LARGE SCALE GENOMIC DNA]</scope>
    <source>
        <strain evidence="6">N3_P5</strain>
    </source>
</reference>
<dbReference type="PANTHER" id="PTHR37481">
    <property type="entry name" value="LIPOPOLYSACCHARIDE EXPORT SYSTEM PROTEIN LPTC"/>
    <property type="match status" value="1"/>
</dbReference>
<dbReference type="GO" id="GO:0005886">
    <property type="term" value="C:plasma membrane"/>
    <property type="evidence" value="ECO:0007669"/>
    <property type="project" value="InterPro"/>
</dbReference>
<evidence type="ECO:0000256" key="1">
    <source>
        <dbReference type="ARBA" id="ARBA00022475"/>
    </source>
</evidence>
<comment type="caution">
    <text evidence="6">The sequence shown here is derived from an EMBL/GenBank/DDBJ whole genome shotgun (WGS) entry which is preliminary data.</text>
</comment>
<dbReference type="Pfam" id="PF06835">
    <property type="entry name" value="LptC"/>
    <property type="match status" value="1"/>
</dbReference>
<keyword evidence="4" id="KW-1133">Transmembrane helix</keyword>
<dbReference type="EMBL" id="PQCO01000178">
    <property type="protein sequence ID" value="PUE02559.1"/>
    <property type="molecule type" value="Genomic_DNA"/>
</dbReference>
<dbReference type="GO" id="GO:0017089">
    <property type="term" value="F:glycolipid transfer activity"/>
    <property type="evidence" value="ECO:0007669"/>
    <property type="project" value="TreeGrafter"/>
</dbReference>
<dbReference type="GO" id="GO:0015221">
    <property type="term" value="F:lipopolysaccharide transmembrane transporter activity"/>
    <property type="evidence" value="ECO:0007669"/>
    <property type="project" value="InterPro"/>
</dbReference>
<proteinExistence type="predicted"/>
<dbReference type="AlphaFoldDB" id="A0A657PRB4"/>
<evidence type="ECO:0000256" key="3">
    <source>
        <dbReference type="ARBA" id="ARBA00022692"/>
    </source>
</evidence>
<keyword evidence="3" id="KW-0812">Transmembrane</keyword>
<dbReference type="InterPro" id="IPR026265">
    <property type="entry name" value="LptC"/>
</dbReference>
<dbReference type="InterPro" id="IPR010664">
    <property type="entry name" value="LipoPS_assembly_LptC-rel"/>
</dbReference>
<evidence type="ECO:0000256" key="2">
    <source>
        <dbReference type="ARBA" id="ARBA00022519"/>
    </source>
</evidence>
<sequence length="187" mass="20974">MDTRNLIIGGALLLLTAGTWWLSRQSPLQEQRPERASTAPDYYLVGFAELQYNAEGVRSQRLAALRLTHYPGNDSTELSAPRIRMYDGERPPWRVKAESGWLSGDGEVLLLNGRVDIDRSASGEALAAHIDTRNLKVQPKQNYIETDEAVAYVSGKDRVNAVGMQAWFNEPTRMKLLSKVRGHHDVQ</sequence>
<name>A0A657PRB4_9GAMM</name>
<keyword evidence="1" id="KW-1003">Cell membrane</keyword>
<evidence type="ECO:0000256" key="4">
    <source>
        <dbReference type="ARBA" id="ARBA00022989"/>
    </source>
</evidence>
<dbReference type="GO" id="GO:0030288">
    <property type="term" value="C:outer membrane-bounded periplasmic space"/>
    <property type="evidence" value="ECO:0007669"/>
    <property type="project" value="TreeGrafter"/>
</dbReference>
<keyword evidence="2" id="KW-0997">Cell inner membrane</keyword>
<evidence type="ECO:0000313" key="6">
    <source>
        <dbReference type="EMBL" id="PUE02559.1"/>
    </source>
</evidence>
<accession>A0A657PRB4</accession>
<dbReference type="NCBIfam" id="TIGR04409">
    <property type="entry name" value="LptC_YrbK"/>
    <property type="match status" value="1"/>
</dbReference>
<dbReference type="InterPro" id="IPR052363">
    <property type="entry name" value="LPS_export_LptC"/>
</dbReference>
<protein>
    <submittedName>
        <fullName evidence="6">LPS export ABC transporter periplasmic protein LptC</fullName>
    </submittedName>
</protein>
<dbReference type="Gene3D" id="2.60.450.10">
    <property type="entry name" value="Lipopolysaccharide (LPS) transport protein A like domain"/>
    <property type="match status" value="1"/>
</dbReference>
<evidence type="ECO:0000256" key="5">
    <source>
        <dbReference type="ARBA" id="ARBA00023136"/>
    </source>
</evidence>
<dbReference type="Proteomes" id="UP000250928">
    <property type="component" value="Unassembled WGS sequence"/>
</dbReference>
<organism evidence="6 7">
    <name type="scientific">Candidatus Sedimenticola endophacoides</name>
    <dbReference type="NCBI Taxonomy" id="2548426"/>
    <lineage>
        <taxon>Bacteria</taxon>
        <taxon>Pseudomonadati</taxon>
        <taxon>Pseudomonadota</taxon>
        <taxon>Gammaproteobacteria</taxon>
        <taxon>Chromatiales</taxon>
        <taxon>Sedimenticolaceae</taxon>
        <taxon>Sedimenticola</taxon>
    </lineage>
</organism>